<feature type="chain" id="PRO_5046046147" evidence="1">
    <location>
        <begin position="25"/>
        <end position="325"/>
    </location>
</feature>
<keyword evidence="3" id="KW-1185">Reference proteome</keyword>
<keyword evidence="1" id="KW-0732">Signal</keyword>
<protein>
    <submittedName>
        <fullName evidence="2">Alkaline phosphatase family protein</fullName>
    </submittedName>
</protein>
<name>A0ABW0N766_9ACTN</name>
<evidence type="ECO:0000256" key="1">
    <source>
        <dbReference type="SAM" id="SignalP"/>
    </source>
</evidence>
<reference evidence="3" key="1">
    <citation type="journal article" date="2019" name="Int. J. Syst. Evol. Microbiol.">
        <title>The Global Catalogue of Microorganisms (GCM) 10K type strain sequencing project: providing services to taxonomists for standard genome sequencing and annotation.</title>
        <authorList>
            <consortium name="The Broad Institute Genomics Platform"/>
            <consortium name="The Broad Institute Genome Sequencing Center for Infectious Disease"/>
            <person name="Wu L."/>
            <person name="Ma J."/>
        </authorList>
    </citation>
    <scope>NUCLEOTIDE SEQUENCE [LARGE SCALE GENOMIC DNA]</scope>
    <source>
        <strain evidence="3">KACC 13778</strain>
    </source>
</reference>
<dbReference type="Proteomes" id="UP001595956">
    <property type="component" value="Unassembled WGS sequence"/>
</dbReference>
<evidence type="ECO:0000313" key="3">
    <source>
        <dbReference type="Proteomes" id="UP001595956"/>
    </source>
</evidence>
<dbReference type="SUPFAM" id="SSF53649">
    <property type="entry name" value="Alkaline phosphatase-like"/>
    <property type="match status" value="1"/>
</dbReference>
<proteinExistence type="predicted"/>
<comment type="caution">
    <text evidence="2">The sequence shown here is derived from an EMBL/GenBank/DDBJ whole genome shotgun (WGS) entry which is preliminary data.</text>
</comment>
<evidence type="ECO:0000313" key="2">
    <source>
        <dbReference type="EMBL" id="MFC5494754.1"/>
    </source>
</evidence>
<dbReference type="EMBL" id="JBHSMD010000006">
    <property type="protein sequence ID" value="MFC5494754.1"/>
    <property type="molecule type" value="Genomic_DNA"/>
</dbReference>
<sequence length="325" mass="34294">MRSPAALALAAAVVLAGAAAPAHARTTGAGAPRSGVVAISVDGLNVAAIRRLGAAGAPTLHRMLDQGAGTLNARTEHEQTTTLPNHTSMLTGRRIRASAGGHGVTWDDDRPRTTVQGAAGHPVGSVFSAVHAAGGRTALYTTKEKLRLYQRSWRAGVDTFRFTENQRRLVRAARADLADGAPAFTFLHVSLPDRAGHAYGGMSPRYLDAVRRTDRQLGGVLRAVAREGTVILTTDHGFATGENGHADKRDVENYRIPFLVWGVGVEPGDLYASNPTFRDPRARRPGYAGLQPVRNGNVANLALDLLGLGAVRGSGIDPEQTLSVD</sequence>
<feature type="signal peptide" evidence="1">
    <location>
        <begin position="1"/>
        <end position="24"/>
    </location>
</feature>
<organism evidence="2 3">
    <name type="scientific">Nocardioides caricicola</name>
    <dbReference type="NCBI Taxonomy" id="634770"/>
    <lineage>
        <taxon>Bacteria</taxon>
        <taxon>Bacillati</taxon>
        <taxon>Actinomycetota</taxon>
        <taxon>Actinomycetes</taxon>
        <taxon>Propionibacteriales</taxon>
        <taxon>Nocardioidaceae</taxon>
        <taxon>Nocardioides</taxon>
    </lineage>
</organism>
<dbReference type="RefSeq" id="WP_345176220.1">
    <property type="nucleotide sequence ID" value="NZ_BAABFQ010000005.1"/>
</dbReference>
<dbReference type="InterPro" id="IPR002591">
    <property type="entry name" value="Phosphodiest/P_Trfase"/>
</dbReference>
<dbReference type="PANTHER" id="PTHR10151:SF120">
    <property type="entry name" value="BIS(5'-ADENOSYL)-TRIPHOSPHATASE"/>
    <property type="match status" value="1"/>
</dbReference>
<dbReference type="InterPro" id="IPR017850">
    <property type="entry name" value="Alkaline_phosphatase_core_sf"/>
</dbReference>
<dbReference type="PANTHER" id="PTHR10151">
    <property type="entry name" value="ECTONUCLEOTIDE PYROPHOSPHATASE/PHOSPHODIESTERASE"/>
    <property type="match status" value="1"/>
</dbReference>
<accession>A0ABW0N766</accession>
<dbReference type="Pfam" id="PF01663">
    <property type="entry name" value="Phosphodiest"/>
    <property type="match status" value="1"/>
</dbReference>
<dbReference type="Gene3D" id="3.40.720.10">
    <property type="entry name" value="Alkaline Phosphatase, subunit A"/>
    <property type="match status" value="1"/>
</dbReference>
<gene>
    <name evidence="2" type="ORF">ACFPKY_16695</name>
</gene>